<dbReference type="PATRIC" id="fig|795797.19.peg.1909"/>
<dbReference type="GeneID" id="9420846"/>
<organism evidence="1 2">
    <name type="scientific">Halalkalicoccus jeotgali (strain DSM 18796 / CECT 7217 / JCM 14584 / KCTC 4019 / B3)</name>
    <dbReference type="NCBI Taxonomy" id="795797"/>
    <lineage>
        <taxon>Archaea</taxon>
        <taxon>Methanobacteriati</taxon>
        <taxon>Methanobacteriota</taxon>
        <taxon>Stenosarchaea group</taxon>
        <taxon>Halobacteria</taxon>
        <taxon>Halobacteriales</taxon>
        <taxon>Halococcaceae</taxon>
        <taxon>Halalkalicoccus</taxon>
    </lineage>
</organism>
<proteinExistence type="predicted"/>
<dbReference type="Gene3D" id="3.30.110.150">
    <property type="entry name" value="SepF-like protein"/>
    <property type="match status" value="1"/>
</dbReference>
<dbReference type="Proteomes" id="UP000011645">
    <property type="component" value="Unassembled WGS sequence"/>
</dbReference>
<name>L9VLJ7_HALJB</name>
<accession>L9VLJ7</accession>
<comment type="caution">
    <text evidence="1">The sequence shown here is derived from an EMBL/GenBank/DDBJ whole genome shotgun (WGS) entry which is preliminary data.</text>
</comment>
<dbReference type="EMBL" id="AOHV01000027">
    <property type="protein sequence ID" value="ELY37138.1"/>
    <property type="molecule type" value="Genomic_DNA"/>
</dbReference>
<evidence type="ECO:0008006" key="3">
    <source>
        <dbReference type="Google" id="ProtNLM"/>
    </source>
</evidence>
<dbReference type="InterPro" id="IPR012426">
    <property type="entry name" value="SepF_arc"/>
</dbReference>
<dbReference type="PIRSF" id="PIRSF019313">
    <property type="entry name" value="UCP019313"/>
    <property type="match status" value="1"/>
</dbReference>
<dbReference type="OrthoDB" id="56189at2157"/>
<protein>
    <recommendedName>
        <fullName evidence="3">Cell division protein SepF</fullName>
    </recommendedName>
</protein>
<sequence length="124" mass="13553">MGFMDKLLGEQGTQRRGRGRSVEDYVEVDVGDIAAAPDEAGTQVHIAEIDGQRDLIAIKDAIYDGDIVVADIVRLRTSDSTVEHIIDELRQVAHEVDGDIVQKGDDQIIVTPTSVSINRTKLGR</sequence>
<gene>
    <name evidence="1" type="ORF">C497_10353</name>
</gene>
<dbReference type="InterPro" id="IPR007561">
    <property type="entry name" value="Cell_div_SepF/SepF-rel"/>
</dbReference>
<reference evidence="1 2" key="1">
    <citation type="journal article" date="2014" name="PLoS Genet.">
        <title>Phylogenetically driven sequencing of extremely halophilic archaea reveals strategies for static and dynamic osmo-response.</title>
        <authorList>
            <person name="Becker E.A."/>
            <person name="Seitzer P.M."/>
            <person name="Tritt A."/>
            <person name="Larsen D."/>
            <person name="Krusor M."/>
            <person name="Yao A.I."/>
            <person name="Wu D."/>
            <person name="Madern D."/>
            <person name="Eisen J.A."/>
            <person name="Darling A.E."/>
            <person name="Facciotti M.T."/>
        </authorList>
    </citation>
    <scope>NUCLEOTIDE SEQUENCE [LARGE SCALE GENOMIC DNA]</scope>
    <source>
        <strain evidence="2">DSM 18796 / CECT 7217 / JCM 14584 / KCTC 4019 / B3</strain>
    </source>
</reference>
<dbReference type="InterPro" id="IPR038594">
    <property type="entry name" value="SepF-like_sf"/>
</dbReference>
<evidence type="ECO:0000313" key="2">
    <source>
        <dbReference type="Proteomes" id="UP000011645"/>
    </source>
</evidence>
<evidence type="ECO:0000313" key="1">
    <source>
        <dbReference type="EMBL" id="ELY37138.1"/>
    </source>
</evidence>
<dbReference type="AlphaFoldDB" id="L9VLJ7"/>
<dbReference type="RefSeq" id="WP_008416509.1">
    <property type="nucleotide sequence ID" value="NC_014297.1"/>
</dbReference>
<keyword evidence="2" id="KW-1185">Reference proteome</keyword>
<dbReference type="Pfam" id="PF04472">
    <property type="entry name" value="SepF"/>
    <property type="match status" value="1"/>
</dbReference>